<dbReference type="FunFam" id="3.90.1010.10:FF:000002">
    <property type="entry name" value="Iron-sulfur cluster assembly scaffold protein NifU"/>
    <property type="match status" value="1"/>
</dbReference>
<organism evidence="3 4">
    <name type="scientific">Enterococcus sulfureus ATCC 49903</name>
    <dbReference type="NCBI Taxonomy" id="1140003"/>
    <lineage>
        <taxon>Bacteria</taxon>
        <taxon>Bacillati</taxon>
        <taxon>Bacillota</taxon>
        <taxon>Bacilli</taxon>
        <taxon>Lactobacillales</taxon>
        <taxon>Enterococcaceae</taxon>
        <taxon>Enterococcus</taxon>
    </lineage>
</organism>
<comment type="caution">
    <text evidence="3">The sequence shown here is derived from an EMBL/GenBank/DDBJ whole genome shotgun (WGS) entry which is preliminary data.</text>
</comment>
<dbReference type="RefSeq" id="WP_016184871.1">
    <property type="nucleotide sequence ID" value="NZ_ASWO01000001.1"/>
</dbReference>
<dbReference type="PATRIC" id="fig|1140003.3.peg.375"/>
<sequence length="159" mass="17277">MALSKLDNLYRQVILDHSSHPHHHGTLDTKDHQIEMNNPTCGDVIHLELELEDDRIKNIAFSGNGCSISTASASMMTDAVLGKDLDEVQHLATDFSKLVQGKDVEDLDGLGDAAMLGGVAKFPARIKCATLAWKALEKALQDPETGIGESGYIHNITEE</sequence>
<dbReference type="eggNOG" id="COG0822">
    <property type="taxonomic scope" value="Bacteria"/>
</dbReference>
<feature type="domain" description="NIF system FeS cluster assembly NifU N-terminal" evidence="2">
    <location>
        <begin position="10"/>
        <end position="128"/>
    </location>
</feature>
<protein>
    <submittedName>
        <fullName evidence="3">NifU family SUF system FeS assembly protein</fullName>
    </submittedName>
</protein>
<dbReference type="AlphaFoldDB" id="S0P1A2"/>
<accession>S0P1A2</accession>
<dbReference type="Proteomes" id="UP000015961">
    <property type="component" value="Unassembled WGS sequence"/>
</dbReference>
<dbReference type="PANTHER" id="PTHR10093">
    <property type="entry name" value="IRON-SULFUR CLUSTER ASSEMBLY ENZYME NIFU HOMOLOG"/>
    <property type="match status" value="1"/>
</dbReference>
<dbReference type="InterPro" id="IPR002871">
    <property type="entry name" value="NIF_FeS_clus_asmbl_NifU_N"/>
</dbReference>
<dbReference type="EMBL" id="ASWO01000001">
    <property type="protein sequence ID" value="EOT87319.1"/>
    <property type="molecule type" value="Genomic_DNA"/>
</dbReference>
<dbReference type="GO" id="GO:0005506">
    <property type="term" value="F:iron ion binding"/>
    <property type="evidence" value="ECO:0007669"/>
    <property type="project" value="InterPro"/>
</dbReference>
<dbReference type="Pfam" id="PF01592">
    <property type="entry name" value="NifU_N"/>
    <property type="match status" value="1"/>
</dbReference>
<evidence type="ECO:0000313" key="3">
    <source>
        <dbReference type="EMBL" id="EOT87319.1"/>
    </source>
</evidence>
<evidence type="ECO:0000259" key="2">
    <source>
        <dbReference type="Pfam" id="PF01592"/>
    </source>
</evidence>
<gene>
    <name evidence="3" type="ORF">I573_00375</name>
</gene>
<dbReference type="OrthoDB" id="9804157at2"/>
<dbReference type="STRING" id="1140003.OMY_00380"/>
<reference evidence="3 4" key="1">
    <citation type="submission" date="2013-03" db="EMBL/GenBank/DDBJ databases">
        <title>The Genome Sequence of Enterococcus sulfureus ATCC_49903 (PacBio/Illumina hybrid assembly).</title>
        <authorList>
            <consortium name="The Broad Institute Genomics Platform"/>
            <consortium name="The Broad Institute Genome Sequencing Center for Infectious Disease"/>
            <person name="Earl A."/>
            <person name="Russ C."/>
            <person name="Gilmore M."/>
            <person name="Surin D."/>
            <person name="Walker B."/>
            <person name="Young S."/>
            <person name="Zeng Q."/>
            <person name="Gargeya S."/>
            <person name="Fitzgerald M."/>
            <person name="Haas B."/>
            <person name="Abouelleil A."/>
            <person name="Allen A.W."/>
            <person name="Alvarado L."/>
            <person name="Arachchi H.M."/>
            <person name="Berlin A.M."/>
            <person name="Chapman S.B."/>
            <person name="Gainer-Dewar J."/>
            <person name="Goldberg J."/>
            <person name="Griggs A."/>
            <person name="Gujja S."/>
            <person name="Hansen M."/>
            <person name="Howarth C."/>
            <person name="Imamovic A."/>
            <person name="Ireland A."/>
            <person name="Larimer J."/>
            <person name="McCowan C."/>
            <person name="Murphy C."/>
            <person name="Pearson M."/>
            <person name="Poon T.W."/>
            <person name="Priest M."/>
            <person name="Roberts A."/>
            <person name="Saif S."/>
            <person name="Shea T."/>
            <person name="Sisk P."/>
            <person name="Sykes S."/>
            <person name="Wortman J."/>
            <person name="Nusbaum C."/>
            <person name="Birren B."/>
        </authorList>
    </citation>
    <scope>NUCLEOTIDE SEQUENCE [LARGE SCALE GENOMIC DNA]</scope>
    <source>
        <strain evidence="3 4">ATCC 49903</strain>
    </source>
</reference>
<name>S0P1A2_9ENTE</name>
<dbReference type="GO" id="GO:0051536">
    <property type="term" value="F:iron-sulfur cluster binding"/>
    <property type="evidence" value="ECO:0007669"/>
    <property type="project" value="InterPro"/>
</dbReference>
<comment type="similarity">
    <text evidence="1">Belongs to the NifU family.</text>
</comment>
<evidence type="ECO:0000313" key="4">
    <source>
        <dbReference type="Proteomes" id="UP000015961"/>
    </source>
</evidence>
<dbReference type="CDD" id="cd06664">
    <property type="entry name" value="IscU_like"/>
    <property type="match status" value="1"/>
</dbReference>
<dbReference type="SUPFAM" id="SSF82649">
    <property type="entry name" value="SufE/NifU"/>
    <property type="match status" value="1"/>
</dbReference>
<dbReference type="NCBIfam" id="TIGR01994">
    <property type="entry name" value="SUF_scaf_2"/>
    <property type="match status" value="1"/>
</dbReference>
<evidence type="ECO:0000256" key="1">
    <source>
        <dbReference type="ARBA" id="ARBA00006420"/>
    </source>
</evidence>
<dbReference type="GO" id="GO:0016226">
    <property type="term" value="P:iron-sulfur cluster assembly"/>
    <property type="evidence" value="ECO:0007669"/>
    <property type="project" value="InterPro"/>
</dbReference>
<keyword evidence="4" id="KW-1185">Reference proteome</keyword>
<proteinExistence type="inferred from homology"/>
<dbReference type="Gene3D" id="3.90.1010.10">
    <property type="match status" value="1"/>
</dbReference>